<dbReference type="Proteomes" id="UP000320888">
    <property type="component" value="Unassembled WGS sequence"/>
</dbReference>
<gene>
    <name evidence="1" type="ORF">FNZ23_22555</name>
</gene>
<dbReference type="InterPro" id="IPR036689">
    <property type="entry name" value="ESAT-6-like_sf"/>
</dbReference>
<accession>A0A553YYC7</accession>
<dbReference type="OrthoDB" id="3284120at2"/>
<dbReference type="Gene3D" id="1.10.287.1060">
    <property type="entry name" value="ESAT-6-like"/>
    <property type="match status" value="1"/>
</dbReference>
<proteinExistence type="predicted"/>
<dbReference type="AlphaFoldDB" id="A0A553YYC7"/>
<dbReference type="EMBL" id="VKLS01000360">
    <property type="protein sequence ID" value="TSB34235.1"/>
    <property type="molecule type" value="Genomic_DNA"/>
</dbReference>
<dbReference type="RefSeq" id="WP_143944106.1">
    <property type="nucleotide sequence ID" value="NZ_VKLS01000360.1"/>
</dbReference>
<reference evidence="1 2" key="1">
    <citation type="submission" date="2019-07" db="EMBL/GenBank/DDBJ databases">
        <title>Draft genome for Streptomyces benahoarensis MZ03-48.</title>
        <authorList>
            <person name="Gonzalez-Pimentel J.L."/>
        </authorList>
    </citation>
    <scope>NUCLEOTIDE SEQUENCE [LARGE SCALE GENOMIC DNA]</scope>
    <source>
        <strain evidence="1 2">MZ03-48</strain>
    </source>
</reference>
<evidence type="ECO:0000313" key="2">
    <source>
        <dbReference type="Proteomes" id="UP000320888"/>
    </source>
</evidence>
<protein>
    <recommendedName>
        <fullName evidence="3">WXG100 family type VII secretion target</fullName>
    </recommendedName>
</protein>
<evidence type="ECO:0008006" key="3">
    <source>
        <dbReference type="Google" id="ProtNLM"/>
    </source>
</evidence>
<keyword evidence="2" id="KW-1185">Reference proteome</keyword>
<organism evidence="1 2">
    <name type="scientific">Streptomyces benahoarensis</name>
    <dbReference type="NCBI Taxonomy" id="2595054"/>
    <lineage>
        <taxon>Bacteria</taxon>
        <taxon>Bacillati</taxon>
        <taxon>Actinomycetota</taxon>
        <taxon>Actinomycetes</taxon>
        <taxon>Kitasatosporales</taxon>
        <taxon>Streptomycetaceae</taxon>
        <taxon>Streptomyces</taxon>
    </lineage>
</organism>
<name>A0A553YYC7_9ACTN</name>
<evidence type="ECO:0000313" key="1">
    <source>
        <dbReference type="EMBL" id="TSB34235.1"/>
    </source>
</evidence>
<dbReference type="SUPFAM" id="SSF140453">
    <property type="entry name" value="EsxAB dimer-like"/>
    <property type="match status" value="1"/>
</dbReference>
<comment type="caution">
    <text evidence="1">The sequence shown here is derived from an EMBL/GenBank/DDBJ whole genome shotgun (WGS) entry which is preliminary data.</text>
</comment>
<sequence length="105" mass="11293">MGDSFDVDTGQLKSSAPTFHKESVALERAQAKLRHALGGYGKPWGDDEQGKKFEDVYEPHRAQIEKAATALVKGLSSITKAMNDMANNHEEADRSAKSAFDGAAG</sequence>